<comment type="caution">
    <text evidence="1">The sequence shown here is derived from an EMBL/GenBank/DDBJ whole genome shotgun (WGS) entry which is preliminary data.</text>
</comment>
<organism evidence="1 2">
    <name type="scientific">Lasiosphaeria hispida</name>
    <dbReference type="NCBI Taxonomy" id="260671"/>
    <lineage>
        <taxon>Eukaryota</taxon>
        <taxon>Fungi</taxon>
        <taxon>Dikarya</taxon>
        <taxon>Ascomycota</taxon>
        <taxon>Pezizomycotina</taxon>
        <taxon>Sordariomycetes</taxon>
        <taxon>Sordariomycetidae</taxon>
        <taxon>Sordariales</taxon>
        <taxon>Lasiosphaeriaceae</taxon>
        <taxon>Lasiosphaeria</taxon>
    </lineage>
</organism>
<proteinExistence type="predicted"/>
<sequence>MSQSKRRLSNWKSTMNAPEHEGGMVTVADTYRDQLVRMGLALYVSRIGTPCTPSIHLGATAKQPDDGLIPTIARPTGNHFATIVFEVANTQDQHSVHQGKDWWFGNSAVDHEQGAMNLVFITNISHNGLATIYFELWRCDARRPRKAAIWLKSAKNTPSLANDTGDPMDDPDL</sequence>
<evidence type="ECO:0000313" key="2">
    <source>
        <dbReference type="Proteomes" id="UP001275084"/>
    </source>
</evidence>
<name>A0AAJ0HWS1_9PEZI</name>
<reference evidence="1" key="1">
    <citation type="journal article" date="2023" name="Mol. Phylogenet. Evol.">
        <title>Genome-scale phylogeny and comparative genomics of the fungal order Sordariales.</title>
        <authorList>
            <person name="Hensen N."/>
            <person name="Bonometti L."/>
            <person name="Westerberg I."/>
            <person name="Brannstrom I.O."/>
            <person name="Guillou S."/>
            <person name="Cros-Aarteil S."/>
            <person name="Calhoun S."/>
            <person name="Haridas S."/>
            <person name="Kuo A."/>
            <person name="Mondo S."/>
            <person name="Pangilinan J."/>
            <person name="Riley R."/>
            <person name="LaButti K."/>
            <person name="Andreopoulos B."/>
            <person name="Lipzen A."/>
            <person name="Chen C."/>
            <person name="Yan M."/>
            <person name="Daum C."/>
            <person name="Ng V."/>
            <person name="Clum A."/>
            <person name="Steindorff A."/>
            <person name="Ohm R.A."/>
            <person name="Martin F."/>
            <person name="Silar P."/>
            <person name="Natvig D.O."/>
            <person name="Lalanne C."/>
            <person name="Gautier V."/>
            <person name="Ament-Velasquez S.L."/>
            <person name="Kruys A."/>
            <person name="Hutchinson M.I."/>
            <person name="Powell A.J."/>
            <person name="Barry K."/>
            <person name="Miller A.N."/>
            <person name="Grigoriev I.V."/>
            <person name="Debuchy R."/>
            <person name="Gladieux P."/>
            <person name="Hiltunen Thoren M."/>
            <person name="Johannesson H."/>
        </authorList>
    </citation>
    <scope>NUCLEOTIDE SEQUENCE</scope>
    <source>
        <strain evidence="1">CBS 955.72</strain>
    </source>
</reference>
<reference evidence="1" key="2">
    <citation type="submission" date="2023-06" db="EMBL/GenBank/DDBJ databases">
        <authorList>
            <consortium name="Lawrence Berkeley National Laboratory"/>
            <person name="Haridas S."/>
            <person name="Hensen N."/>
            <person name="Bonometti L."/>
            <person name="Westerberg I."/>
            <person name="Brannstrom I.O."/>
            <person name="Guillou S."/>
            <person name="Cros-Aarteil S."/>
            <person name="Calhoun S."/>
            <person name="Kuo A."/>
            <person name="Mondo S."/>
            <person name="Pangilinan J."/>
            <person name="Riley R."/>
            <person name="Labutti K."/>
            <person name="Andreopoulos B."/>
            <person name="Lipzen A."/>
            <person name="Chen C."/>
            <person name="Yanf M."/>
            <person name="Daum C."/>
            <person name="Ng V."/>
            <person name="Clum A."/>
            <person name="Steindorff A."/>
            <person name="Ohm R."/>
            <person name="Martin F."/>
            <person name="Silar P."/>
            <person name="Natvig D."/>
            <person name="Lalanne C."/>
            <person name="Gautier V."/>
            <person name="Ament-Velasquez S.L."/>
            <person name="Kruys A."/>
            <person name="Hutchinson M.I."/>
            <person name="Powell A.J."/>
            <person name="Barry K."/>
            <person name="Miller A.N."/>
            <person name="Grigoriev I.V."/>
            <person name="Debuchy R."/>
            <person name="Gladieux P."/>
            <person name="Thoren M.H."/>
            <person name="Johannesson H."/>
        </authorList>
    </citation>
    <scope>NUCLEOTIDE SEQUENCE</scope>
    <source>
        <strain evidence="1">CBS 955.72</strain>
    </source>
</reference>
<dbReference type="AlphaFoldDB" id="A0AAJ0HWS1"/>
<protein>
    <submittedName>
        <fullName evidence="1">Uncharacterized protein</fullName>
    </submittedName>
</protein>
<gene>
    <name evidence="1" type="ORF">B0T25DRAFT_597910</name>
</gene>
<accession>A0AAJ0HWS1</accession>
<evidence type="ECO:0000313" key="1">
    <source>
        <dbReference type="EMBL" id="KAK3364116.1"/>
    </source>
</evidence>
<dbReference type="EMBL" id="JAUIQD010000001">
    <property type="protein sequence ID" value="KAK3364116.1"/>
    <property type="molecule type" value="Genomic_DNA"/>
</dbReference>
<dbReference type="Proteomes" id="UP001275084">
    <property type="component" value="Unassembled WGS sequence"/>
</dbReference>
<keyword evidence="2" id="KW-1185">Reference proteome</keyword>